<protein>
    <submittedName>
        <fullName evidence="1">Uncharacterized protein</fullName>
    </submittedName>
</protein>
<dbReference type="EMBL" id="UINC01049691">
    <property type="protein sequence ID" value="SVB61774.1"/>
    <property type="molecule type" value="Genomic_DNA"/>
</dbReference>
<name>A0A382FHG3_9ZZZZ</name>
<reference evidence="1" key="1">
    <citation type="submission" date="2018-05" db="EMBL/GenBank/DDBJ databases">
        <authorList>
            <person name="Lanie J.A."/>
            <person name="Ng W.-L."/>
            <person name="Kazmierczak K.M."/>
            <person name="Andrzejewski T.M."/>
            <person name="Davidsen T.M."/>
            <person name="Wayne K.J."/>
            <person name="Tettelin H."/>
            <person name="Glass J.I."/>
            <person name="Rusch D."/>
            <person name="Podicherti R."/>
            <person name="Tsui H.-C.T."/>
            <person name="Winkler M.E."/>
        </authorList>
    </citation>
    <scope>NUCLEOTIDE SEQUENCE</scope>
</reference>
<evidence type="ECO:0000313" key="1">
    <source>
        <dbReference type="EMBL" id="SVB61774.1"/>
    </source>
</evidence>
<dbReference type="AlphaFoldDB" id="A0A382FHG3"/>
<gene>
    <name evidence="1" type="ORF">METZ01_LOCUS214628</name>
</gene>
<accession>A0A382FHG3</accession>
<dbReference type="PROSITE" id="PS51257">
    <property type="entry name" value="PROKAR_LIPOPROTEIN"/>
    <property type="match status" value="1"/>
</dbReference>
<sequence>MKQYIMGMITGASLIACVFMFMGATDGGSGRYSHYRDSDNSFNIINTATGEIWKRGIVRAKN</sequence>
<proteinExistence type="predicted"/>
<organism evidence="1">
    <name type="scientific">marine metagenome</name>
    <dbReference type="NCBI Taxonomy" id="408172"/>
    <lineage>
        <taxon>unclassified sequences</taxon>
        <taxon>metagenomes</taxon>
        <taxon>ecological metagenomes</taxon>
    </lineage>
</organism>
<feature type="non-terminal residue" evidence="1">
    <location>
        <position position="62"/>
    </location>
</feature>